<protein>
    <submittedName>
        <fullName evidence="2">Uncharacterized protein</fullName>
    </submittedName>
</protein>
<feature type="transmembrane region" description="Helical" evidence="1">
    <location>
        <begin position="20"/>
        <end position="38"/>
    </location>
</feature>
<dbReference type="EMBL" id="CZQA01000008">
    <property type="protein sequence ID" value="CUS34928.1"/>
    <property type="molecule type" value="Genomic_DNA"/>
</dbReference>
<keyword evidence="1" id="KW-0472">Membrane</keyword>
<organism evidence="2 3">
    <name type="scientific">Candidatus Nitrospira nitrosa</name>
    <dbReference type="NCBI Taxonomy" id="1742972"/>
    <lineage>
        <taxon>Bacteria</taxon>
        <taxon>Pseudomonadati</taxon>
        <taxon>Nitrospirota</taxon>
        <taxon>Nitrospiria</taxon>
        <taxon>Nitrospirales</taxon>
        <taxon>Nitrospiraceae</taxon>
        <taxon>Nitrospira</taxon>
    </lineage>
</organism>
<accession>A0A0S4LE48</accession>
<keyword evidence="1" id="KW-1133">Transmembrane helix</keyword>
<proteinExistence type="predicted"/>
<dbReference type="AlphaFoldDB" id="A0A0S4LE48"/>
<dbReference type="STRING" id="1742972.COMA1_20034"/>
<evidence type="ECO:0000313" key="2">
    <source>
        <dbReference type="EMBL" id="CUS34928.1"/>
    </source>
</evidence>
<evidence type="ECO:0000256" key="1">
    <source>
        <dbReference type="SAM" id="Phobius"/>
    </source>
</evidence>
<evidence type="ECO:0000313" key="3">
    <source>
        <dbReference type="Proteomes" id="UP000199032"/>
    </source>
</evidence>
<gene>
    <name evidence="2" type="ORF">COMA1_20034</name>
</gene>
<keyword evidence="3" id="KW-1185">Reference proteome</keyword>
<dbReference type="Proteomes" id="UP000199032">
    <property type="component" value="Unassembled WGS sequence"/>
</dbReference>
<reference evidence="2 3" key="1">
    <citation type="submission" date="2015-10" db="EMBL/GenBank/DDBJ databases">
        <authorList>
            <person name="Gilbert D.G."/>
        </authorList>
    </citation>
    <scope>NUCLEOTIDE SEQUENCE [LARGE SCALE GENOMIC DNA]</scope>
    <source>
        <strain evidence="2">COMA1</strain>
    </source>
</reference>
<keyword evidence="1" id="KW-0812">Transmembrane</keyword>
<name>A0A0S4LE48_9BACT</name>
<sequence>MAAQSTSMHINCGILAKSDFPYGLLTFSSLLAIGVALFDTHRRGNGKTRATG</sequence>